<dbReference type="PROSITE" id="PS50262">
    <property type="entry name" value="G_PROTEIN_RECEP_F1_2"/>
    <property type="match status" value="1"/>
</dbReference>
<evidence type="ECO:0000256" key="7">
    <source>
        <dbReference type="ARBA" id="ARBA00023170"/>
    </source>
</evidence>
<keyword evidence="2" id="KW-1003">Cell membrane</keyword>
<keyword evidence="3 9" id="KW-0812">Transmembrane</keyword>
<keyword evidence="5" id="KW-0297">G-protein coupled receptor</keyword>
<feature type="transmembrane region" description="Helical" evidence="9">
    <location>
        <begin position="65"/>
        <end position="87"/>
    </location>
</feature>
<dbReference type="PANTHER" id="PTHR24228:SF59">
    <property type="entry name" value="NEUROPEPTIDE RECEPTOR 15"/>
    <property type="match status" value="1"/>
</dbReference>
<dbReference type="GO" id="GO:0005886">
    <property type="term" value="C:plasma membrane"/>
    <property type="evidence" value="ECO:0007669"/>
    <property type="project" value="UniProtKB-SubCell"/>
</dbReference>
<dbReference type="GO" id="GO:0004930">
    <property type="term" value="F:G protein-coupled receptor activity"/>
    <property type="evidence" value="ECO:0007669"/>
    <property type="project" value="UniProtKB-KW"/>
</dbReference>
<dbReference type="EMBL" id="JYDL01000066">
    <property type="protein sequence ID" value="KRX18919.1"/>
    <property type="molecule type" value="Genomic_DNA"/>
</dbReference>
<reference evidence="11 12" key="1">
    <citation type="submission" date="2015-01" db="EMBL/GenBank/DDBJ databases">
        <title>Evolution of Trichinella species and genotypes.</title>
        <authorList>
            <person name="Korhonen P.K."/>
            <person name="Edoardo P."/>
            <person name="Giuseppe L.R."/>
            <person name="Gasser R.B."/>
        </authorList>
    </citation>
    <scope>NUCLEOTIDE SEQUENCE [LARGE SCALE GENOMIC DNA]</scope>
    <source>
        <strain evidence="11">ISS37</strain>
    </source>
</reference>
<keyword evidence="6 9" id="KW-0472">Membrane</keyword>
<organism evidence="11 12">
    <name type="scientific">Trichinella nelsoni</name>
    <dbReference type="NCBI Taxonomy" id="6336"/>
    <lineage>
        <taxon>Eukaryota</taxon>
        <taxon>Metazoa</taxon>
        <taxon>Ecdysozoa</taxon>
        <taxon>Nematoda</taxon>
        <taxon>Enoplea</taxon>
        <taxon>Dorylaimia</taxon>
        <taxon>Trichinellida</taxon>
        <taxon>Trichinellidae</taxon>
        <taxon>Trichinella</taxon>
    </lineage>
</organism>
<comment type="subcellular location">
    <subcellularLocation>
        <location evidence="1">Cell membrane</location>
        <topology evidence="1">Multi-pass membrane protein</topology>
    </subcellularLocation>
</comment>
<dbReference type="InterPro" id="IPR017452">
    <property type="entry name" value="GPCR_Rhodpsn_7TM"/>
</dbReference>
<evidence type="ECO:0000256" key="9">
    <source>
        <dbReference type="SAM" id="Phobius"/>
    </source>
</evidence>
<evidence type="ECO:0000256" key="1">
    <source>
        <dbReference type="ARBA" id="ARBA00004651"/>
    </source>
</evidence>
<feature type="domain" description="G-protein coupled receptors family 1 profile" evidence="10">
    <location>
        <begin position="45"/>
        <end position="295"/>
    </location>
</feature>
<name>A0A0V0RWY6_9BILA</name>
<feature type="transmembrane region" description="Helical" evidence="9">
    <location>
        <begin position="272"/>
        <end position="298"/>
    </location>
</feature>
<proteinExistence type="predicted"/>
<keyword evidence="8" id="KW-0807">Transducer</keyword>
<evidence type="ECO:0000313" key="11">
    <source>
        <dbReference type="EMBL" id="KRX18919.1"/>
    </source>
</evidence>
<feature type="transmembrane region" description="Helical" evidence="9">
    <location>
        <begin position="107"/>
        <end position="130"/>
    </location>
</feature>
<evidence type="ECO:0000256" key="4">
    <source>
        <dbReference type="ARBA" id="ARBA00022989"/>
    </source>
</evidence>
<feature type="transmembrane region" description="Helical" evidence="9">
    <location>
        <begin position="246"/>
        <end position="266"/>
    </location>
</feature>
<feature type="transmembrane region" description="Helical" evidence="9">
    <location>
        <begin position="201"/>
        <end position="225"/>
    </location>
</feature>
<dbReference type="SUPFAM" id="SSF81321">
    <property type="entry name" value="Family A G protein-coupled receptor-like"/>
    <property type="match status" value="1"/>
</dbReference>
<protein>
    <recommendedName>
        <fullName evidence="10">G-protein coupled receptors family 1 profile domain-containing protein</fullName>
    </recommendedName>
</protein>
<evidence type="ECO:0000259" key="10">
    <source>
        <dbReference type="PROSITE" id="PS50262"/>
    </source>
</evidence>
<feature type="transmembrane region" description="Helical" evidence="9">
    <location>
        <begin position="150"/>
        <end position="172"/>
    </location>
</feature>
<evidence type="ECO:0000256" key="3">
    <source>
        <dbReference type="ARBA" id="ARBA00022692"/>
    </source>
</evidence>
<dbReference type="PANTHER" id="PTHR24228">
    <property type="entry name" value="B2 BRADYKININ RECEPTOR/ANGIOTENSIN II RECEPTOR"/>
    <property type="match status" value="1"/>
</dbReference>
<dbReference type="CDD" id="cd00637">
    <property type="entry name" value="7tm_classA_rhodopsin-like"/>
    <property type="match status" value="1"/>
</dbReference>
<evidence type="ECO:0000256" key="2">
    <source>
        <dbReference type="ARBA" id="ARBA00022475"/>
    </source>
</evidence>
<evidence type="ECO:0000256" key="6">
    <source>
        <dbReference type="ARBA" id="ARBA00023136"/>
    </source>
</evidence>
<evidence type="ECO:0000256" key="5">
    <source>
        <dbReference type="ARBA" id="ARBA00023040"/>
    </source>
</evidence>
<comment type="caution">
    <text evidence="11">The sequence shown here is derived from an EMBL/GenBank/DDBJ whole genome shotgun (WGS) entry which is preliminary data.</text>
</comment>
<dbReference type="Gene3D" id="1.20.1070.10">
    <property type="entry name" value="Rhodopsin 7-helix transmembrane proteins"/>
    <property type="match status" value="1"/>
</dbReference>
<sequence length="324" mass="35998">MARNSSVEILNFSENATEVRPESEHYSLGFHDYIILVYGLIALIPNSCLLYVIIKNKLQKRVSYLYVAAYAMSNILTGFAFICSAIRRFVISTAPLYELHPLQCMSQAFYVSIYQGCDILGVAIPALISFDRFVAVTSHRIYSRMNLKTAWGLIGLVGVIIAIDVVGCWVSAALIPEDVLIVATCVDVTYVMETFSYAHRILLTILSYASLGFYVGALLAILCRPSTGNSVRAAQLKREAVITKRLSYLIILTFFVQTMPLTIDFIELSDDVANVVVIVTFLADYLNMATFVLIFSAINPELRKGFLQLCCKKSAAVASETTRR</sequence>
<dbReference type="Proteomes" id="UP000054630">
    <property type="component" value="Unassembled WGS sequence"/>
</dbReference>
<evidence type="ECO:0000256" key="8">
    <source>
        <dbReference type="ARBA" id="ARBA00023224"/>
    </source>
</evidence>
<keyword evidence="12" id="KW-1185">Reference proteome</keyword>
<evidence type="ECO:0000313" key="12">
    <source>
        <dbReference type="Proteomes" id="UP000054630"/>
    </source>
</evidence>
<keyword evidence="7" id="KW-0675">Receptor</keyword>
<keyword evidence="4 9" id="KW-1133">Transmembrane helix</keyword>
<feature type="transmembrane region" description="Helical" evidence="9">
    <location>
        <begin position="33"/>
        <end position="53"/>
    </location>
</feature>
<dbReference type="OrthoDB" id="5916187at2759"/>
<accession>A0A0V0RWY6</accession>
<gene>
    <name evidence="11" type="ORF">T07_12925</name>
</gene>
<dbReference type="AlphaFoldDB" id="A0A0V0RWY6"/>